<comment type="caution">
    <text evidence="2">The sequence shown here is derived from an EMBL/GenBank/DDBJ whole genome shotgun (WGS) entry which is preliminary data.</text>
</comment>
<gene>
    <name evidence="2" type="ORF">Acr_01g0004850</name>
</gene>
<protein>
    <submittedName>
        <fullName evidence="2">Uncharacterized protein</fullName>
    </submittedName>
</protein>
<evidence type="ECO:0000313" key="3">
    <source>
        <dbReference type="Proteomes" id="UP000585474"/>
    </source>
</evidence>
<evidence type="ECO:0000313" key="2">
    <source>
        <dbReference type="EMBL" id="GFY80676.1"/>
    </source>
</evidence>
<name>A0A7J0E3G4_9ERIC</name>
<reference evidence="2 3" key="1">
    <citation type="submission" date="2019-07" db="EMBL/GenBank/DDBJ databases">
        <title>De Novo Assembly of kiwifruit Actinidia rufa.</title>
        <authorList>
            <person name="Sugita-Konishi S."/>
            <person name="Sato K."/>
            <person name="Mori E."/>
            <person name="Abe Y."/>
            <person name="Kisaki G."/>
            <person name="Hamano K."/>
            <person name="Suezawa K."/>
            <person name="Otani M."/>
            <person name="Fukuda T."/>
            <person name="Manabe T."/>
            <person name="Gomi K."/>
            <person name="Tabuchi M."/>
            <person name="Akimitsu K."/>
            <person name="Kataoka I."/>
        </authorList>
    </citation>
    <scope>NUCLEOTIDE SEQUENCE [LARGE SCALE GENOMIC DNA]</scope>
    <source>
        <strain evidence="3">cv. Fuchu</strain>
    </source>
</reference>
<accession>A0A7J0E3G4</accession>
<proteinExistence type="predicted"/>
<feature type="compositionally biased region" description="Polar residues" evidence="1">
    <location>
        <begin position="21"/>
        <end position="30"/>
    </location>
</feature>
<feature type="region of interest" description="Disordered" evidence="1">
    <location>
        <begin position="1"/>
        <end position="34"/>
    </location>
</feature>
<dbReference type="EMBL" id="BJWL01000001">
    <property type="protein sequence ID" value="GFY80676.1"/>
    <property type="molecule type" value="Genomic_DNA"/>
</dbReference>
<feature type="region of interest" description="Disordered" evidence="1">
    <location>
        <begin position="242"/>
        <end position="273"/>
    </location>
</feature>
<sequence>MPPAQSRPHARQIMHRLAPSRPNQSGSSAGQPLRCPVHPVAPSCAAAQSSSSCASQQSYPHSPAVPAHSLAALEHNLPFQRHPGPTSPAVPQASPCAVLCIQQPRLVQPHSPAVPAPPNSPSRIVQQFLRIVQQLLSTIQHSCRPVQRLKPCTVQQAAPALSCASSSHAILYAVTQSSSSYTSSSSPAHSPTISTQFSPGRFLDLVSKLQMASTSTHLEAKCKCCTKRPAEQMLAYERTSRIKHEDKQSGGYEHYTRKEKASTGKPHVERGTRKVGVRDELKTSSAIKLGDKSGCTGYYVQERVRDV</sequence>
<dbReference type="Proteomes" id="UP000585474">
    <property type="component" value="Unassembled WGS sequence"/>
</dbReference>
<dbReference type="OrthoDB" id="1429861at2759"/>
<keyword evidence="3" id="KW-1185">Reference proteome</keyword>
<evidence type="ECO:0000256" key="1">
    <source>
        <dbReference type="SAM" id="MobiDB-lite"/>
    </source>
</evidence>
<dbReference type="AlphaFoldDB" id="A0A7J0E3G4"/>
<organism evidence="2 3">
    <name type="scientific">Actinidia rufa</name>
    <dbReference type="NCBI Taxonomy" id="165716"/>
    <lineage>
        <taxon>Eukaryota</taxon>
        <taxon>Viridiplantae</taxon>
        <taxon>Streptophyta</taxon>
        <taxon>Embryophyta</taxon>
        <taxon>Tracheophyta</taxon>
        <taxon>Spermatophyta</taxon>
        <taxon>Magnoliopsida</taxon>
        <taxon>eudicotyledons</taxon>
        <taxon>Gunneridae</taxon>
        <taxon>Pentapetalae</taxon>
        <taxon>asterids</taxon>
        <taxon>Ericales</taxon>
        <taxon>Actinidiaceae</taxon>
        <taxon>Actinidia</taxon>
    </lineage>
</organism>